<dbReference type="Gene3D" id="3.40.50.1110">
    <property type="entry name" value="SGNH hydrolase"/>
    <property type="match status" value="1"/>
</dbReference>
<dbReference type="AlphaFoldDB" id="A0A1W0WK37"/>
<proteinExistence type="predicted"/>
<dbReference type="Proteomes" id="UP000192578">
    <property type="component" value="Unassembled WGS sequence"/>
</dbReference>
<dbReference type="InterPro" id="IPR036514">
    <property type="entry name" value="SGNH_hydro_sf"/>
</dbReference>
<accession>A0A1W0WK37</accession>
<dbReference type="EMBL" id="MTYJ01000087">
    <property type="protein sequence ID" value="OQV15564.1"/>
    <property type="molecule type" value="Genomic_DNA"/>
</dbReference>
<keyword evidence="2" id="KW-1185">Reference proteome</keyword>
<dbReference type="PANTHER" id="PTHR14209">
    <property type="entry name" value="ISOAMYL ACETATE-HYDROLYZING ESTERASE 1"/>
    <property type="match status" value="1"/>
</dbReference>
<dbReference type="InterPro" id="IPR045136">
    <property type="entry name" value="Iah1-like"/>
</dbReference>
<dbReference type="PANTHER" id="PTHR14209:SF19">
    <property type="entry name" value="ISOAMYL ACETATE-HYDROLYZING ESTERASE 1 HOMOLOG"/>
    <property type="match status" value="1"/>
</dbReference>
<sequence>MTTGRDWKSDLSDGIHLGRGGAAVFVNVLWPIVERLVKPYPQVPTSKAEGLPNNHIILGSPPPVDNIEWETCCRILKGRQFPRSDVAHYAGAVSDVAKLLGTQFGDLHGTMIQNSKWQSGLQDGLHLGPLGSAKFVQVVWPIIDDLLKPFPQWYPPWTDIDFRNPTLSPY</sequence>
<reference evidence="2" key="1">
    <citation type="submission" date="2017-01" db="EMBL/GenBank/DDBJ databases">
        <title>Comparative genomics of anhydrobiosis in the tardigrade Hypsibius dujardini.</title>
        <authorList>
            <person name="Yoshida Y."/>
            <person name="Koutsovoulos G."/>
            <person name="Laetsch D."/>
            <person name="Stevens L."/>
            <person name="Kumar S."/>
            <person name="Horikawa D."/>
            <person name="Ishino K."/>
            <person name="Komine S."/>
            <person name="Tomita M."/>
            <person name="Blaxter M."/>
            <person name="Arakawa K."/>
        </authorList>
    </citation>
    <scope>NUCLEOTIDE SEQUENCE [LARGE SCALE GENOMIC DNA]</scope>
    <source>
        <strain evidence="2">Z151</strain>
    </source>
</reference>
<organism evidence="1 2">
    <name type="scientific">Hypsibius exemplaris</name>
    <name type="common">Freshwater tardigrade</name>
    <dbReference type="NCBI Taxonomy" id="2072580"/>
    <lineage>
        <taxon>Eukaryota</taxon>
        <taxon>Metazoa</taxon>
        <taxon>Ecdysozoa</taxon>
        <taxon>Tardigrada</taxon>
        <taxon>Eutardigrada</taxon>
        <taxon>Parachela</taxon>
        <taxon>Hypsibioidea</taxon>
        <taxon>Hypsibiidae</taxon>
        <taxon>Hypsibius</taxon>
    </lineage>
</organism>
<evidence type="ECO:0008006" key="3">
    <source>
        <dbReference type="Google" id="ProtNLM"/>
    </source>
</evidence>
<evidence type="ECO:0000313" key="2">
    <source>
        <dbReference type="Proteomes" id="UP000192578"/>
    </source>
</evidence>
<gene>
    <name evidence="1" type="ORF">BV898_10282</name>
</gene>
<comment type="caution">
    <text evidence="1">The sequence shown here is derived from an EMBL/GenBank/DDBJ whole genome shotgun (WGS) entry which is preliminary data.</text>
</comment>
<name>A0A1W0WK37_HYPEX</name>
<dbReference type="OrthoDB" id="671439at2759"/>
<evidence type="ECO:0000313" key="1">
    <source>
        <dbReference type="EMBL" id="OQV15564.1"/>
    </source>
</evidence>
<protein>
    <recommendedName>
        <fullName evidence="3">Isoamyl acetate-hydrolyzing esterase 1-like protein</fullName>
    </recommendedName>
</protein>
<dbReference type="SUPFAM" id="SSF52266">
    <property type="entry name" value="SGNH hydrolase"/>
    <property type="match status" value="1"/>
</dbReference>